<dbReference type="InterPro" id="IPR052894">
    <property type="entry name" value="AsmA-related"/>
</dbReference>
<keyword evidence="2" id="KW-1185">Reference proteome</keyword>
<reference evidence="1 2" key="1">
    <citation type="submission" date="2021-03" db="EMBL/GenBank/DDBJ databases">
        <authorList>
            <person name="Kim M.K."/>
        </authorList>
    </citation>
    <scope>NUCLEOTIDE SEQUENCE [LARGE SCALE GENOMIC DNA]</scope>
    <source>
        <strain evidence="1 2">BT442</strain>
    </source>
</reference>
<sequence length="1110" mass="123345">MKFFTWQRVLASVVLLGLLGVSVAVWMLGSAYGRRIVAQKLRRALTHNSELVLAPFRVELSPWRDFPHLTASVQHLALTDTSFHKSVPVLRVGRADLRVELLSLLRGRVEVKRLVINDVEFRERTDSSGHSWGLRGKRRKGTSEAPAMNMVLEELIVNNFRISTRNAYSRSAFGASARQARLTARLRKGVLRVAGTIDGELNYLRTKAGTLFEREPVQAWVNYTYRFEKREGHLWNTRATLNGDTIAVRGTHRVDPSQPVGTIMNLKFVGNQPLTDVLRAALPPRLEPYLAGAVSTSKAHIHYTISGLSGPKVSPRNVLTFGLRNANLQWPDSARRISHWDLQGSYDNGPLHRPKSTVLTLQHCRINSPAGQLDVVLTLRNFTRPFVDGQFRGRTTLPELAAMVSPGRWRARNGLADLNVHVRGLLPPRPGQPGYGQVQKNLSMRGTVTLRDASFLLPVRGADLADLNVNVGLNDSLWQLSNASGILNGMRFRASATTTYLLDYLTDLHPTASISGQFAVDELRVAQLRNLMRPVPRTASEGFALNNKRPQRTRVPRNKAQLAATLGSNLIPPGLLLNVDLRCQRLLLATDTLSDLAVTVHHDGQQVQLLNLAGRVWGGDVRGSMAWPTDSANRVAPVQYELGVHFRTLDYEQLKARLSRPAQLAMQPNAPRGRARRARGQGVAVPALRDLLLAANGRLDLQIDRIILPEDESMAEVQLRLVKTTSLLRMPYLRFRTPEGGYGDASGTAQIESLRLTAADADLTLRYKTLDVQRLLGLIASLTTPSDSVLTARTEARAKRRATRRAERVMAAPDHNPSLFSNGTLSAVLRVEANDVHYGAIRGSQFRLVSHLLDGQARIDNCTVDALQGHLSLSGRMLSTANKAHHPTRVQLQMLDVQLPALFAATSAMGLNLLGPDNVRGSLRGVMDVRTDLDATFLPRLPQTVGYLKTDFRDLELLNVEVLMEALKFMKADRTGHLFFEPFSSEFVLNRNQLLIPKLRLNSNLSNLEVSGTYGLGPVGATNLFIGLKPFQALFGNNEKRIERIQNGEQMSNSKGKLTYLNLHRAGPGEKYKVKLFQKEEQRQAEAGLRQQLHSLFLTQRLDTTVRVQP</sequence>
<evidence type="ECO:0000313" key="1">
    <source>
        <dbReference type="EMBL" id="MBO2008971.1"/>
    </source>
</evidence>
<gene>
    <name evidence="1" type="ORF">J4E00_07900</name>
</gene>
<protein>
    <recommendedName>
        <fullName evidence="3">AsmA-like C-terminal domain-containing protein</fullName>
    </recommendedName>
</protein>
<dbReference type="EMBL" id="JAGETZ010000003">
    <property type="protein sequence ID" value="MBO2008971.1"/>
    <property type="molecule type" value="Genomic_DNA"/>
</dbReference>
<organism evidence="1 2">
    <name type="scientific">Hymenobacter negativus</name>
    <dbReference type="NCBI Taxonomy" id="2795026"/>
    <lineage>
        <taxon>Bacteria</taxon>
        <taxon>Pseudomonadati</taxon>
        <taxon>Bacteroidota</taxon>
        <taxon>Cytophagia</taxon>
        <taxon>Cytophagales</taxon>
        <taxon>Hymenobacteraceae</taxon>
        <taxon>Hymenobacter</taxon>
    </lineage>
</organism>
<evidence type="ECO:0008006" key="3">
    <source>
        <dbReference type="Google" id="ProtNLM"/>
    </source>
</evidence>
<comment type="caution">
    <text evidence="1">The sequence shown here is derived from an EMBL/GenBank/DDBJ whole genome shotgun (WGS) entry which is preliminary data.</text>
</comment>
<evidence type="ECO:0000313" key="2">
    <source>
        <dbReference type="Proteomes" id="UP000664369"/>
    </source>
</evidence>
<proteinExistence type="predicted"/>
<accession>A0ABS3QCN7</accession>
<dbReference type="RefSeq" id="WP_208174600.1">
    <property type="nucleotide sequence ID" value="NZ_JAGETZ010000003.1"/>
</dbReference>
<name>A0ABS3QCN7_9BACT</name>
<dbReference type="PANTHER" id="PTHR30441">
    <property type="entry name" value="DUF748 DOMAIN-CONTAINING PROTEIN"/>
    <property type="match status" value="1"/>
</dbReference>
<dbReference type="Proteomes" id="UP000664369">
    <property type="component" value="Unassembled WGS sequence"/>
</dbReference>
<dbReference type="PANTHER" id="PTHR30441:SF4">
    <property type="entry name" value="PROTEIN ASMA"/>
    <property type="match status" value="1"/>
</dbReference>